<evidence type="ECO:0000313" key="7">
    <source>
        <dbReference type="Proteomes" id="UP001623330"/>
    </source>
</evidence>
<dbReference type="Pfam" id="PF16206">
    <property type="entry name" value="Mon2_C"/>
    <property type="match status" value="1"/>
</dbReference>
<dbReference type="InterPro" id="IPR032817">
    <property type="entry name" value="Mon2_C"/>
</dbReference>
<dbReference type="Proteomes" id="UP001623330">
    <property type="component" value="Unassembled WGS sequence"/>
</dbReference>
<feature type="domain" description="Mon2 C-terminal" evidence="4">
    <location>
        <begin position="925"/>
        <end position="1075"/>
    </location>
</feature>
<protein>
    <submittedName>
        <fullName evidence="6">Protein MON2</fullName>
    </submittedName>
</protein>
<feature type="domain" description="Mon2/Sec7/BIG1-like dimerisation and cyclophilin-binding" evidence="5">
    <location>
        <begin position="11"/>
        <end position="179"/>
    </location>
</feature>
<evidence type="ECO:0000256" key="2">
    <source>
        <dbReference type="ARBA" id="ARBA00022927"/>
    </source>
</evidence>
<dbReference type="Pfam" id="PF12783">
    <property type="entry name" value="Sec7-like_HUS"/>
    <property type="match status" value="1"/>
</dbReference>
<sequence>MSRSTSSFALFKKQLDTDLHTLANESRRRSVEVKEASSKSIEILKTVQAVNELENHPDFVVPFVLACKTRNAKMTTIAMQCLQSMSAISCIPKRRMTEVLDSFIEATHLAMDIQLKVLQIVPIFFETYAKYITGDLCKKLLFCCTSLLRVPNKAPVVAGTASATLQQLMDEIFDRLSNEKIISSIEDDDDSELMEVLVNNNETIKINKYRYDANITFSNLCSIVDAKGAEGGDETKMMLDVSDIPTDLGLEVLESILKNGKHFFIQFDDLQFLLRVKTIPLLLRCMSSSKHFSTVLRCFRCIRLLIDRDFLSIIELELEVILSLVIHNLSMDSSITQWQRVLSLEVFHNISQDPKLINEIYNNYDKFEDKKPVLHNFLNQCLLILSSEDLIDYVGQTSIIEKIDMPLISSESFSNKMSFMQMLDKSSAPNVNITYIIWLIIKTTNSWSEILSRQATEITEVSDKTKKQSKKKELHKIFDGLFEDLYSIHTMLLFSSTIDTNIFHSLVRAFQKLSHCAGLLGDKKRLERSLEYFRNAIIELRPRTEVSLTNDEIKKLHVRSPSGTGVLNTISDSLIGATTNTSTNESETTPFYTRNITSKNISLFRALISLAISLGPEFTATCWSYTFGTWDWMHFYLYGASSEFLNTQNINDIPPSTTLSRNDLISTENTIAGFLEATKNYPIVTLISMLDELKKLSDTTLNLDSKNHEGFEPFNDSGSFSYSAYNPSFFITQIADLTSANFIHILESPKGKNYWKVFVEYMGNLMSNRDKDGALRLYSSHVFSGVCKNGTNEIFEIEEVHDRNTKLAKYEIFLMQAFIDINDAIECLEITNREVHNGNLNVEGDIIFQILTTLKDQLNEFGDLIEKSWNLVFKIINSPFRWLKADVVDLLHNDIDDASLVEGIKTKQKNMIQVAYDVFKLISDDFLKSLPLEVIPNLIDTIVAFVNQEKILNISFSSISQFWLVGDYLRTNYSNITDDSDSDYKELNKPEGNNNNNDYLIELVTSQDISLPTRYHAIWLYLLKNLLFCAIDKRNEVSNGAIQTFFRIIDSHSTSFPAWKPIFKEVLEPFLSLERSDDELIVSLECLDITLKGMVTLFNEHYSDFSNADELAEEWIILLKLFTRLLKCTSTGVRFVAIKNYGIVVQNLSCYTNVPNSLLGLCAAIWTDYNIMYSDISNSSELSQKSEYDCVCELMLAFPSMCALIENSENLKDTFLEKSMGLFISAIKFPLLPEHSMDQSRPSTLQNAVLNGMTLVFQKISKEHIFLYFVQLSMMTTLIFGTRAKIAKKLAPKLQKTSMSRIPTFEAVCYKASELFLTQLDEASKYQVEPQVKYFIKICHNLQEIVVSKSLINISKDSSNPFWVLGSLCFKKLLTYVEDPAKLLKNDIDSQKEFTEIFMSIFLCPTERITDQIDTITENDDIIEFESYSALFRKNCISSMLKEDDYDQLVNSVWKASLIYELDDIQKQILDKSNGPNNPQSILSHLTDFEVYGQTRQQKHLTKHKLAIVCIKELLDYAQLCDKNLLPLAKITMPYLISRIALLLSKYIADEFLTGLAPIPKLRGEEMNILLKGLSNLLNSLYEGENASSELVTSLSELYPFILKTIPVSHKLAGLQDELLELSLNFTKLLSRFSVQ</sequence>
<dbReference type="InterPro" id="IPR032691">
    <property type="entry name" value="Mon2/Sec7/BIG1-like_HUS"/>
</dbReference>
<evidence type="ECO:0000313" key="6">
    <source>
        <dbReference type="EMBL" id="KAL3233143.1"/>
    </source>
</evidence>
<keyword evidence="2" id="KW-0653">Protein transport</keyword>
<dbReference type="SUPFAM" id="SSF48371">
    <property type="entry name" value="ARM repeat"/>
    <property type="match status" value="1"/>
</dbReference>
<evidence type="ECO:0000259" key="4">
    <source>
        <dbReference type="Pfam" id="PF16206"/>
    </source>
</evidence>
<keyword evidence="1" id="KW-0813">Transport</keyword>
<gene>
    <name evidence="6" type="ORF">RNJ44_05059</name>
</gene>
<proteinExistence type="predicted"/>
<organism evidence="6 7">
    <name type="scientific">Nakaseomyces bracarensis</name>
    <dbReference type="NCBI Taxonomy" id="273131"/>
    <lineage>
        <taxon>Eukaryota</taxon>
        <taxon>Fungi</taxon>
        <taxon>Dikarya</taxon>
        <taxon>Ascomycota</taxon>
        <taxon>Saccharomycotina</taxon>
        <taxon>Saccharomycetes</taxon>
        <taxon>Saccharomycetales</taxon>
        <taxon>Saccharomycetaceae</taxon>
        <taxon>Nakaseomyces</taxon>
    </lineage>
</organism>
<name>A0ABR4NWS3_9SACH</name>
<dbReference type="InterPro" id="IPR032629">
    <property type="entry name" value="DCB_dom"/>
</dbReference>
<dbReference type="Pfam" id="PF16213">
    <property type="entry name" value="DCB"/>
    <property type="match status" value="1"/>
</dbReference>
<feature type="domain" description="Mon2/Sec7/BIG1-like HUS" evidence="3">
    <location>
        <begin position="209"/>
        <end position="373"/>
    </location>
</feature>
<dbReference type="EMBL" id="JBEVYD010000005">
    <property type="protein sequence ID" value="KAL3233143.1"/>
    <property type="molecule type" value="Genomic_DNA"/>
</dbReference>
<accession>A0ABR4NWS3</accession>
<evidence type="ECO:0000256" key="1">
    <source>
        <dbReference type="ARBA" id="ARBA00022448"/>
    </source>
</evidence>
<reference evidence="6 7" key="1">
    <citation type="submission" date="2024-05" db="EMBL/GenBank/DDBJ databases">
        <title>Long read based assembly of the Candida bracarensis genome reveals expanded adhesin content.</title>
        <authorList>
            <person name="Marcet-Houben M."/>
            <person name="Ksiezopolska E."/>
            <person name="Gabaldon T."/>
        </authorList>
    </citation>
    <scope>NUCLEOTIDE SEQUENCE [LARGE SCALE GENOMIC DNA]</scope>
    <source>
        <strain evidence="6 7">CBM6</strain>
    </source>
</reference>
<evidence type="ECO:0000259" key="3">
    <source>
        <dbReference type="Pfam" id="PF12783"/>
    </source>
</evidence>
<comment type="caution">
    <text evidence="6">The sequence shown here is derived from an EMBL/GenBank/DDBJ whole genome shotgun (WGS) entry which is preliminary data.</text>
</comment>
<keyword evidence="7" id="KW-1185">Reference proteome</keyword>
<dbReference type="InterPro" id="IPR016024">
    <property type="entry name" value="ARM-type_fold"/>
</dbReference>
<evidence type="ECO:0000259" key="5">
    <source>
        <dbReference type="Pfam" id="PF16213"/>
    </source>
</evidence>